<dbReference type="RefSeq" id="WP_279231193.1">
    <property type="nucleotide sequence ID" value="NZ_JBBMEJ010000028.1"/>
</dbReference>
<accession>A0ABV1BK90</accession>
<name>A0ABV1BK90_9FIRM</name>
<evidence type="ECO:0000313" key="1">
    <source>
        <dbReference type="EMBL" id="MEQ2372342.1"/>
    </source>
</evidence>
<evidence type="ECO:0000313" key="2">
    <source>
        <dbReference type="Proteomes" id="UP001473063"/>
    </source>
</evidence>
<comment type="caution">
    <text evidence="1">The sequence shown here is derived from an EMBL/GenBank/DDBJ whole genome shotgun (WGS) entry which is preliminary data.</text>
</comment>
<dbReference type="EMBL" id="JBBMEJ010000028">
    <property type="protein sequence ID" value="MEQ2372342.1"/>
    <property type="molecule type" value="Genomic_DNA"/>
</dbReference>
<organism evidence="1 2">
    <name type="scientific">Blautia aquisgranensis</name>
    <dbReference type="NCBI Taxonomy" id="3133153"/>
    <lineage>
        <taxon>Bacteria</taxon>
        <taxon>Bacillati</taxon>
        <taxon>Bacillota</taxon>
        <taxon>Clostridia</taxon>
        <taxon>Lachnospirales</taxon>
        <taxon>Lachnospiraceae</taxon>
        <taxon>Blautia</taxon>
    </lineage>
</organism>
<keyword evidence="2" id="KW-1185">Reference proteome</keyword>
<sequence length="40" mass="4505">MSGMVFGVPHCGARGSNNISGYDKMKNIWKEMKKRIVGNY</sequence>
<proteinExistence type="predicted"/>
<protein>
    <submittedName>
        <fullName evidence="1">Uncharacterized protein</fullName>
    </submittedName>
</protein>
<gene>
    <name evidence="1" type="ORF">WMO28_15685</name>
</gene>
<dbReference type="Proteomes" id="UP001473063">
    <property type="component" value="Unassembled WGS sequence"/>
</dbReference>
<reference evidence="1 2" key="1">
    <citation type="submission" date="2024-03" db="EMBL/GenBank/DDBJ databases">
        <title>Human intestinal bacterial collection.</title>
        <authorList>
            <person name="Pauvert C."/>
            <person name="Hitch T.C.A."/>
            <person name="Clavel T."/>
        </authorList>
    </citation>
    <scope>NUCLEOTIDE SEQUENCE [LARGE SCALE GENOMIC DNA]</scope>
    <source>
        <strain evidence="1 2">CLA-JM-H16</strain>
    </source>
</reference>